<dbReference type="GO" id="GO:0006260">
    <property type="term" value="P:DNA replication"/>
    <property type="evidence" value="ECO:0007669"/>
    <property type="project" value="UniProtKB-KW"/>
</dbReference>
<dbReference type="PROSITE" id="PS50076">
    <property type="entry name" value="DNAJ_2"/>
    <property type="match status" value="1"/>
</dbReference>
<reference evidence="4 5" key="1">
    <citation type="submission" date="2016-11" db="EMBL/GenBank/DDBJ databases">
        <authorList>
            <person name="Jaros S."/>
            <person name="Januszkiewicz K."/>
            <person name="Wedrychowicz H."/>
        </authorList>
    </citation>
    <scope>NUCLEOTIDE SEQUENCE [LARGE SCALE GENOMIC DNA]</scope>
    <source>
        <strain evidence="4 5">DSM 13106</strain>
    </source>
</reference>
<dbReference type="PROSITE" id="PS50005">
    <property type="entry name" value="TPR"/>
    <property type="match status" value="1"/>
</dbReference>
<evidence type="ECO:0000259" key="3">
    <source>
        <dbReference type="PROSITE" id="PS50076"/>
    </source>
</evidence>
<dbReference type="SUPFAM" id="SSF48452">
    <property type="entry name" value="TPR-like"/>
    <property type="match status" value="1"/>
</dbReference>
<dbReference type="InterPro" id="IPR036869">
    <property type="entry name" value="J_dom_sf"/>
</dbReference>
<dbReference type="STRING" id="1123281.SAMN02745180_01081"/>
<dbReference type="SMART" id="SM00271">
    <property type="entry name" value="DnaJ"/>
    <property type="match status" value="1"/>
</dbReference>
<feature type="repeat" description="TPR" evidence="2">
    <location>
        <begin position="99"/>
        <end position="132"/>
    </location>
</feature>
<dbReference type="Proteomes" id="UP000184389">
    <property type="component" value="Unassembled WGS sequence"/>
</dbReference>
<dbReference type="Gene3D" id="1.25.40.10">
    <property type="entry name" value="Tetratricopeptide repeat domain"/>
    <property type="match status" value="1"/>
</dbReference>
<evidence type="ECO:0000256" key="2">
    <source>
        <dbReference type="PROSITE-ProRule" id="PRU00339"/>
    </source>
</evidence>
<feature type="domain" description="J" evidence="3">
    <location>
        <begin position="3"/>
        <end position="63"/>
    </location>
</feature>
<dbReference type="Gene3D" id="1.10.287.110">
    <property type="entry name" value="DnaJ domain"/>
    <property type="match status" value="1"/>
</dbReference>
<name>A0A1M5VVX8_9FIRM</name>
<dbReference type="InterPro" id="IPR001623">
    <property type="entry name" value="DnaJ_domain"/>
</dbReference>
<proteinExistence type="predicted"/>
<evidence type="ECO:0000313" key="5">
    <source>
        <dbReference type="Proteomes" id="UP000184389"/>
    </source>
</evidence>
<dbReference type="SUPFAM" id="SSF46565">
    <property type="entry name" value="Chaperone J-domain"/>
    <property type="match status" value="1"/>
</dbReference>
<evidence type="ECO:0000256" key="1">
    <source>
        <dbReference type="ARBA" id="ARBA00022705"/>
    </source>
</evidence>
<evidence type="ECO:0000313" key="4">
    <source>
        <dbReference type="EMBL" id="SHH79396.1"/>
    </source>
</evidence>
<gene>
    <name evidence="4" type="ORF">SAMN02745180_01081</name>
</gene>
<dbReference type="PANTHER" id="PTHR24074">
    <property type="entry name" value="CO-CHAPERONE PROTEIN DJLA"/>
    <property type="match status" value="1"/>
</dbReference>
<dbReference type="CDD" id="cd06257">
    <property type="entry name" value="DnaJ"/>
    <property type="match status" value="1"/>
</dbReference>
<accession>A0A1M5VVX8</accession>
<dbReference type="RefSeq" id="WP_072743759.1">
    <property type="nucleotide sequence ID" value="NZ_FQXR01000004.1"/>
</dbReference>
<organism evidence="4 5">
    <name type="scientific">Sporanaerobacter acetigenes DSM 13106</name>
    <dbReference type="NCBI Taxonomy" id="1123281"/>
    <lineage>
        <taxon>Bacteria</taxon>
        <taxon>Bacillati</taxon>
        <taxon>Bacillota</taxon>
        <taxon>Tissierellia</taxon>
        <taxon>Tissierellales</taxon>
        <taxon>Sporanaerobacteraceae</taxon>
        <taxon>Sporanaerobacter</taxon>
    </lineage>
</organism>
<keyword evidence="1" id="KW-0235">DNA replication</keyword>
<dbReference type="OrthoDB" id="9779889at2"/>
<protein>
    <submittedName>
        <fullName evidence="4">Tetratricopeptide repeat-containing protein</fullName>
    </submittedName>
</protein>
<dbReference type="AlphaFoldDB" id="A0A1M5VVX8"/>
<sequence>MKDPYEVLGVNRNASQEEIKKAYRKLASEYHPDKYIDNPLRDLAEEKMIEINEAYEYLMKNNGKYISEEELLHNVRIDIQRGNFSEAERKLSSINNKSAEWFFLMGIINQQKGWYDRAYDCFQRAHSMEPDNSEYNQAFNALNRKNDNYREPYRKDKDHDLCQICTTLYCLDCLCESMGGDFIPCC</sequence>
<dbReference type="Pfam" id="PF00226">
    <property type="entry name" value="DnaJ"/>
    <property type="match status" value="1"/>
</dbReference>
<dbReference type="EMBL" id="FQXR01000004">
    <property type="protein sequence ID" value="SHH79396.1"/>
    <property type="molecule type" value="Genomic_DNA"/>
</dbReference>
<dbReference type="PRINTS" id="PR00625">
    <property type="entry name" value="JDOMAIN"/>
</dbReference>
<dbReference type="InterPro" id="IPR019734">
    <property type="entry name" value="TPR_rpt"/>
</dbReference>
<dbReference type="InterPro" id="IPR050817">
    <property type="entry name" value="DjlA_DnaK_co-chaperone"/>
</dbReference>
<dbReference type="InterPro" id="IPR011990">
    <property type="entry name" value="TPR-like_helical_dom_sf"/>
</dbReference>
<keyword evidence="5" id="KW-1185">Reference proteome</keyword>
<keyword evidence="2" id="KW-0802">TPR repeat</keyword>